<evidence type="ECO:0000259" key="1">
    <source>
        <dbReference type="PROSITE" id="PS51352"/>
    </source>
</evidence>
<keyword evidence="3" id="KW-1185">Reference proteome</keyword>
<dbReference type="Gene3D" id="3.40.30.10">
    <property type="entry name" value="Glutaredoxin"/>
    <property type="match status" value="1"/>
</dbReference>
<evidence type="ECO:0000313" key="2">
    <source>
        <dbReference type="EMBL" id="TCD01234.1"/>
    </source>
</evidence>
<gene>
    <name evidence="2" type="ORF">EZ437_10785</name>
</gene>
<comment type="caution">
    <text evidence="2">The sequence shown here is derived from an EMBL/GenBank/DDBJ whole genome shotgun (WGS) entry which is preliminary data.</text>
</comment>
<dbReference type="EMBL" id="SJSL01000002">
    <property type="protein sequence ID" value="TCD01234.1"/>
    <property type="molecule type" value="Genomic_DNA"/>
</dbReference>
<proteinExistence type="predicted"/>
<dbReference type="PROSITE" id="PS51352">
    <property type="entry name" value="THIOREDOXIN_2"/>
    <property type="match status" value="1"/>
</dbReference>
<dbReference type="PANTHER" id="PTHR42852:SF13">
    <property type="entry name" value="PROTEIN DIPZ"/>
    <property type="match status" value="1"/>
</dbReference>
<dbReference type="SUPFAM" id="SSF52833">
    <property type="entry name" value="Thioredoxin-like"/>
    <property type="match status" value="1"/>
</dbReference>
<dbReference type="InterPro" id="IPR013740">
    <property type="entry name" value="Redoxin"/>
</dbReference>
<name>A0A4R0NQ89_9SPHI</name>
<reference evidence="2 3" key="1">
    <citation type="submission" date="2019-02" db="EMBL/GenBank/DDBJ databases">
        <title>Pedobacter sp. RP-1-14 sp. nov., isolated from Arctic soil.</title>
        <authorList>
            <person name="Dahal R.H."/>
        </authorList>
    </citation>
    <scope>NUCLEOTIDE SEQUENCE [LARGE SCALE GENOMIC DNA]</scope>
    <source>
        <strain evidence="2 3">RP-1-14</strain>
    </source>
</reference>
<dbReference type="GO" id="GO:0016491">
    <property type="term" value="F:oxidoreductase activity"/>
    <property type="evidence" value="ECO:0007669"/>
    <property type="project" value="InterPro"/>
</dbReference>
<dbReference type="PANTHER" id="PTHR42852">
    <property type="entry name" value="THIOL:DISULFIDE INTERCHANGE PROTEIN DSBE"/>
    <property type="match status" value="1"/>
</dbReference>
<dbReference type="InterPro" id="IPR036249">
    <property type="entry name" value="Thioredoxin-like_sf"/>
</dbReference>
<sequence length="497" mass="57118">MVPLLSPFLANAQERTVDKPVISGEFNYQKKKIPKEVMFWTFPKNNFWDRSVDYSVKIGLQNHFKFQFEGIKQPMLYALKLIDAVDGKKKVLSLGDFYVESNDNVQVKIFDREIRYNYNGKKDSLVFSGEGAEKYNLIEALTKDKFLYVKALGAYPKQNITSLSGIDSCIKYLVDKTIYFSERKKNLIDNYPGVSPIMKKIINYQYGHYDTLLGGRIIYVYNLYDAQPAFQKRIKEYYLSIFGEPEQPEVEALLSPSYYQSIQALLKRTEFMKSDDGSVSLEEHYNLLKTTYSGLIRERMLMELFMGGYGTYELANIATSYDAVLLDAAKYLVSTEGRRIVALKTTFKKGTPLFNADFMGLDGKSFNTESLKGKVFLFDMWGLGCSVCAAFHDRFEKESWPDLKKHTNFVMLSVFSGKTMDSWKKGMDSKLYTSPDYLNLSNIPHGSRDHPFMKHYNIIGAPFIMLVDKQGKIVTKISPNMPSKELQMLIETELNKP</sequence>
<dbReference type="Proteomes" id="UP000293347">
    <property type="component" value="Unassembled WGS sequence"/>
</dbReference>
<accession>A0A4R0NQ89</accession>
<dbReference type="OrthoDB" id="983020at2"/>
<organism evidence="2 3">
    <name type="scientific">Pedobacter psychroterrae</name>
    <dbReference type="NCBI Taxonomy" id="2530453"/>
    <lineage>
        <taxon>Bacteria</taxon>
        <taxon>Pseudomonadati</taxon>
        <taxon>Bacteroidota</taxon>
        <taxon>Sphingobacteriia</taxon>
        <taxon>Sphingobacteriales</taxon>
        <taxon>Sphingobacteriaceae</taxon>
        <taxon>Pedobacter</taxon>
    </lineage>
</organism>
<dbReference type="InterPro" id="IPR013766">
    <property type="entry name" value="Thioredoxin_domain"/>
</dbReference>
<evidence type="ECO:0000313" key="3">
    <source>
        <dbReference type="Proteomes" id="UP000293347"/>
    </source>
</evidence>
<dbReference type="InterPro" id="IPR050553">
    <property type="entry name" value="Thioredoxin_ResA/DsbE_sf"/>
</dbReference>
<protein>
    <recommendedName>
        <fullName evidence="1">Thioredoxin domain-containing protein</fullName>
    </recommendedName>
</protein>
<dbReference type="RefSeq" id="WP_131595926.1">
    <property type="nucleotide sequence ID" value="NZ_SJSL01000002.1"/>
</dbReference>
<feature type="domain" description="Thioredoxin" evidence="1">
    <location>
        <begin position="347"/>
        <end position="495"/>
    </location>
</feature>
<dbReference type="AlphaFoldDB" id="A0A4R0NQ89"/>
<dbReference type="Pfam" id="PF08534">
    <property type="entry name" value="Redoxin"/>
    <property type="match status" value="1"/>
</dbReference>